<reference evidence="2 3" key="1">
    <citation type="submission" date="2019-06" db="EMBL/GenBank/DDBJ databases">
        <title>WGS assembly of Gossypium darwinii.</title>
        <authorList>
            <person name="Chen Z.J."/>
            <person name="Sreedasyam A."/>
            <person name="Ando A."/>
            <person name="Song Q."/>
            <person name="De L."/>
            <person name="Hulse-Kemp A."/>
            <person name="Ding M."/>
            <person name="Ye W."/>
            <person name="Kirkbride R."/>
            <person name="Jenkins J."/>
            <person name="Plott C."/>
            <person name="Lovell J."/>
            <person name="Lin Y.-M."/>
            <person name="Vaughn R."/>
            <person name="Liu B."/>
            <person name="Li W."/>
            <person name="Simpson S."/>
            <person name="Scheffler B."/>
            <person name="Saski C."/>
            <person name="Grover C."/>
            <person name="Hu G."/>
            <person name="Conover J."/>
            <person name="Carlson J."/>
            <person name="Shu S."/>
            <person name="Boston L."/>
            <person name="Williams M."/>
            <person name="Peterson D."/>
            <person name="Mcgee K."/>
            <person name="Jones D."/>
            <person name="Wendel J."/>
            <person name="Stelly D."/>
            <person name="Grimwood J."/>
            <person name="Schmutz J."/>
        </authorList>
    </citation>
    <scope>NUCLEOTIDE SEQUENCE [LARGE SCALE GENOMIC DNA]</scope>
    <source>
        <strain evidence="2">1808015.09</strain>
    </source>
</reference>
<keyword evidence="1" id="KW-0472">Membrane</keyword>
<evidence type="ECO:0000313" key="3">
    <source>
        <dbReference type="Proteomes" id="UP000323506"/>
    </source>
</evidence>
<keyword evidence="1" id="KW-1133">Transmembrane helix</keyword>
<feature type="transmembrane region" description="Helical" evidence="1">
    <location>
        <begin position="21"/>
        <end position="39"/>
    </location>
</feature>
<evidence type="ECO:0000256" key="1">
    <source>
        <dbReference type="SAM" id="Phobius"/>
    </source>
</evidence>
<evidence type="ECO:0000313" key="2">
    <source>
        <dbReference type="EMBL" id="TYG50532.1"/>
    </source>
</evidence>
<dbReference type="AlphaFoldDB" id="A0A5D2B4I7"/>
<sequence length="127" mass="14094">MISLLISSTTSRACCIQYYSSVVVLILRGSSIPFLAYSARYSNYTPIPLFGSPFTIPPFCYYLFVPSAAVIGIQGWGQRIGIHRLLISSPQNFETKISCFLSPQKVCSRFHIPKSSIYSPSSSSPQR</sequence>
<gene>
    <name evidence="2" type="ORF">ES288_D10G182800v1</name>
</gene>
<dbReference type="EMBL" id="CM017710">
    <property type="protein sequence ID" value="TYG50532.1"/>
    <property type="molecule type" value="Genomic_DNA"/>
</dbReference>
<dbReference type="Proteomes" id="UP000323506">
    <property type="component" value="Chromosome D10"/>
</dbReference>
<accession>A0A5D2B4I7</accession>
<feature type="transmembrane region" description="Helical" evidence="1">
    <location>
        <begin position="59"/>
        <end position="77"/>
    </location>
</feature>
<protein>
    <submittedName>
        <fullName evidence="2">Uncharacterized protein</fullName>
    </submittedName>
</protein>
<organism evidence="2 3">
    <name type="scientific">Gossypium darwinii</name>
    <name type="common">Darwin's cotton</name>
    <name type="synonym">Gossypium barbadense var. darwinii</name>
    <dbReference type="NCBI Taxonomy" id="34276"/>
    <lineage>
        <taxon>Eukaryota</taxon>
        <taxon>Viridiplantae</taxon>
        <taxon>Streptophyta</taxon>
        <taxon>Embryophyta</taxon>
        <taxon>Tracheophyta</taxon>
        <taxon>Spermatophyta</taxon>
        <taxon>Magnoliopsida</taxon>
        <taxon>eudicotyledons</taxon>
        <taxon>Gunneridae</taxon>
        <taxon>Pentapetalae</taxon>
        <taxon>rosids</taxon>
        <taxon>malvids</taxon>
        <taxon>Malvales</taxon>
        <taxon>Malvaceae</taxon>
        <taxon>Malvoideae</taxon>
        <taxon>Gossypium</taxon>
    </lineage>
</organism>
<proteinExistence type="predicted"/>
<keyword evidence="3" id="KW-1185">Reference proteome</keyword>
<name>A0A5D2B4I7_GOSDA</name>
<keyword evidence="1" id="KW-0812">Transmembrane</keyword>